<proteinExistence type="predicted"/>
<dbReference type="WBParaSite" id="GPUH_0002540101-mRNA-1">
    <property type="protein sequence ID" value="GPUH_0002540101-mRNA-1"/>
    <property type="gene ID" value="GPUH_0002540101"/>
</dbReference>
<dbReference type="AlphaFoldDB" id="A0A183EWN0"/>
<organism evidence="1">
    <name type="scientific">Gongylonema pulchrum</name>
    <dbReference type="NCBI Taxonomy" id="637853"/>
    <lineage>
        <taxon>Eukaryota</taxon>
        <taxon>Metazoa</taxon>
        <taxon>Ecdysozoa</taxon>
        <taxon>Nematoda</taxon>
        <taxon>Chromadorea</taxon>
        <taxon>Rhabditida</taxon>
        <taxon>Spirurina</taxon>
        <taxon>Spiruromorpha</taxon>
        <taxon>Spiruroidea</taxon>
        <taxon>Gongylonematidae</taxon>
        <taxon>Gongylonema</taxon>
    </lineage>
</organism>
<evidence type="ECO:0000313" key="1">
    <source>
        <dbReference type="WBParaSite" id="GPUH_0002540101-mRNA-1"/>
    </source>
</evidence>
<protein>
    <submittedName>
        <fullName evidence="1">Transposase</fullName>
    </submittedName>
</protein>
<reference evidence="1" key="1">
    <citation type="submission" date="2016-06" db="UniProtKB">
        <authorList>
            <consortium name="WormBaseParasite"/>
        </authorList>
    </citation>
    <scope>IDENTIFICATION</scope>
</reference>
<accession>A0A183EWN0</accession>
<sequence>LLDEGKRTARRFGSVIRSIKNSGVNFGVCNIARLTRMLMDGIRWEDQRMQQPVIWQRP</sequence>
<name>A0A183EWN0_9BILA</name>